<dbReference type="EMBL" id="BK015974">
    <property type="protein sequence ID" value="DAF87961.1"/>
    <property type="molecule type" value="Genomic_DNA"/>
</dbReference>
<accession>A0A8S5U0H3</accession>
<organism evidence="1">
    <name type="scientific">Siphoviridae sp. ctNEy24</name>
    <dbReference type="NCBI Taxonomy" id="2825466"/>
    <lineage>
        <taxon>Viruses</taxon>
        <taxon>Duplodnaviria</taxon>
        <taxon>Heunggongvirae</taxon>
        <taxon>Uroviricota</taxon>
        <taxon>Caudoviricetes</taxon>
    </lineage>
</organism>
<evidence type="ECO:0000313" key="1">
    <source>
        <dbReference type="EMBL" id="DAF87961.1"/>
    </source>
</evidence>
<protein>
    <submittedName>
        <fullName evidence="1">Uncharacterized protein</fullName>
    </submittedName>
</protein>
<sequence>MRCQRGLHQYSKKSIFLWIWKNRQLYYLDKSSSIYLEDSKFRMNHFHSTSPYAQRIEWNSMKQCG</sequence>
<name>A0A8S5U0H3_9CAUD</name>
<proteinExistence type="predicted"/>
<reference evidence="1" key="1">
    <citation type="journal article" date="2021" name="Proc. Natl. Acad. Sci. U.S.A.">
        <title>A Catalog of Tens of Thousands of Viruses from Human Metagenomes Reveals Hidden Associations with Chronic Diseases.</title>
        <authorList>
            <person name="Tisza M.J."/>
            <person name="Buck C.B."/>
        </authorList>
    </citation>
    <scope>NUCLEOTIDE SEQUENCE</scope>
    <source>
        <strain evidence="1">CtNEy24</strain>
    </source>
</reference>